<dbReference type="InterPro" id="IPR036526">
    <property type="entry name" value="C-N_Hydrolase_sf"/>
</dbReference>
<comment type="caution">
    <text evidence="7">Lacks conserved residue(s) required for the propagation of feature annotation.</text>
</comment>
<feature type="binding site" evidence="7">
    <location>
        <position position="361"/>
    </location>
    <ligand>
        <name>deamido-NAD(+)</name>
        <dbReference type="ChEBI" id="CHEBI:58437"/>
        <note>ligand shared between two neighboring subunits</note>
    </ligand>
</feature>
<reference evidence="11 12" key="1">
    <citation type="submission" date="2006-11" db="EMBL/GenBank/DDBJ databases">
        <authorList>
            <person name="Giovannoni S."/>
            <person name="Vergin K."/>
            <person name="Ferriera S."/>
            <person name="Johnson J."/>
            <person name="Kravitz S."/>
            <person name="Beeson K."/>
            <person name="Sutton G."/>
            <person name="Rogers Y.-H."/>
            <person name="Friedman R."/>
            <person name="Frazier M."/>
            <person name="Venter J.C."/>
        </authorList>
    </citation>
    <scope>NUCLEOTIDE SEQUENCE [LARGE SCALE GENOMIC DNA]</scope>
    <source>
        <strain evidence="11 12">HTCC2181</strain>
    </source>
</reference>
<dbReference type="PIRSF" id="PIRSF006630">
    <property type="entry name" value="NADS_GAT"/>
    <property type="match status" value="1"/>
</dbReference>
<comment type="similarity">
    <text evidence="2 7 8">In the C-terminal section; belongs to the NAD synthetase family.</text>
</comment>
<sequence length="532" mass="59715">MKVHLAQLNTIVGDLNFNKNLILKEAEKAMLNGADILLTPELSISGYPPEDLLLDHEFINECDKCVDEIAIKFPDILIVIGHPMLEDNKLYNSLSALYKSKVLCTYHKRVLPNYGVFDEKRYFSEGKDNATINYNGKKISFLICEDVWTEGLVESLVKQGVDIILCINASPFEVKKQQKRIDQITNKIAGNEVALVYLNALGGQDNVVFDGGSFVYDGMKGLIFELPQFSLTSEIIDLNVGTKLLPKIYNDLEIILNGLVLALHDYLEKNNIERVFLGLSGGIDSALVLFIATKAMAKKNIHAVMMPSKYTANISLEDAQSLTENLGVNYQTYSIETLINNIDQVFSEEFKNLPADITEENFQARIRGLLLMGLANKHHGMVLATSNKSELAVGYSTIYGDMVGGFCVLKDVPKTMVYDLARHINREENIIPSRIITREPSAELKNNQTDQDTLPSYEILDDVIRLYVEEKQTPAFMIESGFDSQIVEKVVNLINGSEFKRRQSAPGPKITSKAFSVDRRFPITNKYKPKLH</sequence>
<comment type="caution">
    <text evidence="11">The sequence shown here is derived from an EMBL/GenBank/DDBJ whole genome shotgun (WGS) entry which is preliminary data.</text>
</comment>
<comment type="catalytic activity">
    <reaction evidence="7 8">
        <text>deamido-NAD(+) + L-glutamine + ATP + H2O = L-glutamate + AMP + diphosphate + NAD(+) + H(+)</text>
        <dbReference type="Rhea" id="RHEA:24384"/>
        <dbReference type="ChEBI" id="CHEBI:15377"/>
        <dbReference type="ChEBI" id="CHEBI:15378"/>
        <dbReference type="ChEBI" id="CHEBI:29985"/>
        <dbReference type="ChEBI" id="CHEBI:30616"/>
        <dbReference type="ChEBI" id="CHEBI:33019"/>
        <dbReference type="ChEBI" id="CHEBI:57540"/>
        <dbReference type="ChEBI" id="CHEBI:58359"/>
        <dbReference type="ChEBI" id="CHEBI:58437"/>
        <dbReference type="ChEBI" id="CHEBI:456215"/>
        <dbReference type="EC" id="6.3.5.1"/>
    </reaction>
</comment>
<feature type="active site" description="Nucleophile; for glutaminase activity" evidence="7">
    <location>
        <position position="144"/>
    </location>
</feature>
<dbReference type="CDD" id="cd07570">
    <property type="entry name" value="GAT_Gln-NAD-synth"/>
    <property type="match status" value="1"/>
</dbReference>
<dbReference type="InterPro" id="IPR022310">
    <property type="entry name" value="NAD/GMP_synthase"/>
</dbReference>
<organism evidence="11 12">
    <name type="scientific">Methylophilales bacterium HTCC2181</name>
    <dbReference type="NCBI Taxonomy" id="383631"/>
    <lineage>
        <taxon>Bacteria</taxon>
        <taxon>Pseudomonadati</taxon>
        <taxon>Pseudomonadota</taxon>
        <taxon>Betaproteobacteria</taxon>
        <taxon>Nitrosomonadales</taxon>
        <taxon>OM43 clade</taxon>
    </lineage>
</organism>
<dbReference type="InterPro" id="IPR003694">
    <property type="entry name" value="NAD_synthase"/>
</dbReference>
<keyword evidence="6 7" id="KW-0520">NAD</keyword>
<dbReference type="Pfam" id="PF00795">
    <property type="entry name" value="CN_hydrolase"/>
    <property type="match status" value="1"/>
</dbReference>
<protein>
    <recommendedName>
        <fullName evidence="7 8">Glutamine-dependent NAD(+) synthetase</fullName>
        <ecNumber evidence="7 8">6.3.5.1</ecNumber>
    </recommendedName>
    <alternativeName>
        <fullName evidence="7 8">NAD(+) synthase [glutamine-hydrolyzing]</fullName>
    </alternativeName>
</protein>
<dbReference type="Pfam" id="PF02540">
    <property type="entry name" value="NAD_synthase"/>
    <property type="match status" value="1"/>
</dbReference>
<feature type="binding site" evidence="7">
    <location>
        <position position="390"/>
    </location>
    <ligand>
        <name>deamido-NAD(+)</name>
        <dbReference type="ChEBI" id="CHEBI:58437"/>
        <note>ligand shared between two neighboring subunits</note>
    </ligand>
</feature>
<evidence type="ECO:0000313" key="11">
    <source>
        <dbReference type="EMBL" id="EAV47555.1"/>
    </source>
</evidence>
<dbReference type="PROSITE" id="PS50263">
    <property type="entry name" value="CN_HYDROLASE"/>
    <property type="match status" value="1"/>
</dbReference>
<gene>
    <name evidence="7 11" type="primary">nadE</name>
    <name evidence="11" type="ORF">MB2181_05740</name>
</gene>
<dbReference type="InterPro" id="IPR003010">
    <property type="entry name" value="C-N_Hydrolase"/>
</dbReference>
<feature type="binding site" evidence="7">
    <location>
        <begin position="278"/>
        <end position="285"/>
    </location>
    <ligand>
        <name>ATP</name>
        <dbReference type="ChEBI" id="CHEBI:30616"/>
    </ligand>
</feature>
<evidence type="ECO:0000259" key="10">
    <source>
        <dbReference type="PROSITE" id="PS50263"/>
    </source>
</evidence>
<feature type="binding site" evidence="7">
    <location>
        <position position="170"/>
    </location>
    <ligand>
        <name>L-glutamine</name>
        <dbReference type="ChEBI" id="CHEBI:58359"/>
    </ligand>
</feature>
<dbReference type="NCBIfam" id="NF010588">
    <property type="entry name" value="PRK13981.1"/>
    <property type="match status" value="1"/>
</dbReference>
<proteinExistence type="inferred from homology"/>
<keyword evidence="4 7" id="KW-0547">Nucleotide-binding</keyword>
<feature type="domain" description="CN hydrolase" evidence="10">
    <location>
        <begin position="1"/>
        <end position="246"/>
    </location>
</feature>
<feature type="binding site" evidence="7">
    <location>
        <position position="385"/>
    </location>
    <ligand>
        <name>ATP</name>
        <dbReference type="ChEBI" id="CHEBI:30616"/>
    </ligand>
</feature>
<dbReference type="NCBIfam" id="TIGR00552">
    <property type="entry name" value="nadE"/>
    <property type="match status" value="1"/>
</dbReference>
<evidence type="ECO:0000256" key="7">
    <source>
        <dbReference type="HAMAP-Rule" id="MF_02090"/>
    </source>
</evidence>
<feature type="binding site" evidence="7">
    <location>
        <position position="176"/>
    </location>
    <ligand>
        <name>L-glutamine</name>
        <dbReference type="ChEBI" id="CHEBI:58359"/>
    </ligand>
</feature>
<comment type="function">
    <text evidence="7">Catalyzes the ATP-dependent amidation of deamido-NAD to form NAD. Uses L-glutamine as a nitrogen source.</text>
</comment>
<dbReference type="CDD" id="cd00553">
    <property type="entry name" value="NAD_synthase"/>
    <property type="match status" value="1"/>
</dbReference>
<dbReference type="GO" id="GO:0005737">
    <property type="term" value="C:cytoplasm"/>
    <property type="evidence" value="ECO:0007669"/>
    <property type="project" value="InterPro"/>
</dbReference>
<keyword evidence="3 7" id="KW-0436">Ligase</keyword>
<evidence type="ECO:0000256" key="1">
    <source>
        <dbReference type="ARBA" id="ARBA00005188"/>
    </source>
</evidence>
<dbReference type="GO" id="GO:0008795">
    <property type="term" value="F:NAD+ synthase activity"/>
    <property type="evidence" value="ECO:0007669"/>
    <property type="project" value="UniProtKB-UniRule"/>
</dbReference>
<evidence type="ECO:0000256" key="6">
    <source>
        <dbReference type="ARBA" id="ARBA00023027"/>
    </source>
</evidence>
<dbReference type="SUPFAM" id="SSF56317">
    <property type="entry name" value="Carbon-nitrogen hydrolase"/>
    <property type="match status" value="1"/>
</dbReference>
<feature type="active site" description="Proton acceptor; for glutaminase activity" evidence="7">
    <location>
        <position position="41"/>
    </location>
</feature>
<dbReference type="InterPro" id="IPR014729">
    <property type="entry name" value="Rossmann-like_a/b/a_fold"/>
</dbReference>
<dbReference type="EMBL" id="AAUX01000001">
    <property type="protein sequence ID" value="EAV47555.1"/>
    <property type="molecule type" value="Genomic_DNA"/>
</dbReference>
<evidence type="ECO:0000256" key="2">
    <source>
        <dbReference type="ARBA" id="ARBA00007145"/>
    </source>
</evidence>
<dbReference type="PANTHER" id="PTHR23090:SF9">
    <property type="entry name" value="GLUTAMINE-DEPENDENT NAD(+) SYNTHETASE"/>
    <property type="match status" value="1"/>
</dbReference>
<name>A0P7P5_9PROT</name>
<comment type="pathway">
    <text evidence="1 7 8">Cofactor biosynthesis; NAD(+) biosynthesis; NAD(+) from deamido-NAD(+) (L-Gln route): step 1/1.</text>
</comment>
<dbReference type="HAMAP" id="MF_02090">
    <property type="entry name" value="NadE_glutamine_dep"/>
    <property type="match status" value="1"/>
</dbReference>
<feature type="binding site" evidence="7">
    <location>
        <position position="500"/>
    </location>
    <ligand>
        <name>deamido-NAD(+)</name>
        <dbReference type="ChEBI" id="CHEBI:58437"/>
        <note>ligand shared between two neighboring subunits</note>
    </ligand>
</feature>
<evidence type="ECO:0000256" key="8">
    <source>
        <dbReference type="PIRNR" id="PIRNR006630"/>
    </source>
</evidence>
<dbReference type="PANTHER" id="PTHR23090">
    <property type="entry name" value="NH 3 /GLUTAMINE-DEPENDENT NAD + SYNTHETASE"/>
    <property type="match status" value="1"/>
</dbReference>
<feature type="binding site" evidence="7">
    <location>
        <position position="114"/>
    </location>
    <ligand>
        <name>L-glutamine</name>
        <dbReference type="ChEBI" id="CHEBI:58359"/>
    </ligand>
</feature>
<evidence type="ECO:0000256" key="4">
    <source>
        <dbReference type="ARBA" id="ARBA00022741"/>
    </source>
</evidence>
<keyword evidence="5 7" id="KW-0067">ATP-binding</keyword>
<dbReference type="OrthoDB" id="8817375at2"/>
<accession>A0P7P5</accession>
<dbReference type="Proteomes" id="UP000054262">
    <property type="component" value="Unassembled WGS sequence"/>
</dbReference>
<evidence type="ECO:0000256" key="3">
    <source>
        <dbReference type="ARBA" id="ARBA00022598"/>
    </source>
</evidence>
<dbReference type="GO" id="GO:0003952">
    <property type="term" value="F:NAD+ synthase (glutamine-hydrolyzing) activity"/>
    <property type="evidence" value="ECO:0007669"/>
    <property type="project" value="UniProtKB-UniRule"/>
</dbReference>
<dbReference type="AlphaFoldDB" id="A0P7P5"/>
<dbReference type="SUPFAM" id="SSF52402">
    <property type="entry name" value="Adenine nucleotide alpha hydrolases-like"/>
    <property type="match status" value="1"/>
</dbReference>
<dbReference type="InterPro" id="IPR014445">
    <property type="entry name" value="Gln-dep_NAD_synthase"/>
</dbReference>
<dbReference type="GO" id="GO:0004359">
    <property type="term" value="F:glutaminase activity"/>
    <property type="evidence" value="ECO:0007669"/>
    <property type="project" value="InterPro"/>
</dbReference>
<comment type="similarity">
    <text evidence="9">Belongs to the NAD synthetase family.</text>
</comment>
<keyword evidence="12" id="KW-1185">Reference proteome</keyword>
<dbReference type="Gene3D" id="3.40.50.620">
    <property type="entry name" value="HUPs"/>
    <property type="match status" value="1"/>
</dbReference>
<feature type="active site" description="For glutaminase activity" evidence="7">
    <location>
        <position position="108"/>
    </location>
</feature>
<evidence type="ECO:0000256" key="9">
    <source>
        <dbReference type="RuleBase" id="RU003811"/>
    </source>
</evidence>
<evidence type="ECO:0000313" key="12">
    <source>
        <dbReference type="Proteomes" id="UP000054262"/>
    </source>
</evidence>
<dbReference type="FunFam" id="3.40.50.620:FF:000106">
    <property type="entry name" value="Glutamine-dependent NAD(+) synthetase"/>
    <property type="match status" value="1"/>
</dbReference>
<dbReference type="EC" id="6.3.5.1" evidence="7 8"/>
<dbReference type="UniPathway" id="UPA00253">
    <property type="reaction ID" value="UER00334"/>
</dbReference>
<dbReference type="GO" id="GO:0009435">
    <property type="term" value="P:NAD+ biosynthetic process"/>
    <property type="evidence" value="ECO:0007669"/>
    <property type="project" value="UniProtKB-UniRule"/>
</dbReference>
<dbReference type="Gene3D" id="3.60.110.10">
    <property type="entry name" value="Carbon-nitrogen hydrolase"/>
    <property type="match status" value="1"/>
</dbReference>
<evidence type="ECO:0000256" key="5">
    <source>
        <dbReference type="ARBA" id="ARBA00022840"/>
    </source>
</evidence>
<dbReference type="GO" id="GO:0005524">
    <property type="term" value="F:ATP binding"/>
    <property type="evidence" value="ECO:0007669"/>
    <property type="project" value="UniProtKB-UniRule"/>
</dbReference>